<feature type="transmembrane region" description="Helical" evidence="11">
    <location>
        <begin position="6"/>
        <end position="25"/>
    </location>
</feature>
<dbReference type="Pfam" id="PF02163">
    <property type="entry name" value="Peptidase_M50"/>
    <property type="match status" value="1"/>
</dbReference>
<keyword evidence="14" id="KW-1185">Reference proteome</keyword>
<feature type="transmembrane region" description="Helical" evidence="11">
    <location>
        <begin position="520"/>
        <end position="541"/>
    </location>
</feature>
<keyword evidence="10 11" id="KW-0472">Membrane</keyword>
<accession>A0A1Y6B6W6</accession>
<feature type="domain" description="PDZ" evidence="12">
    <location>
        <begin position="123"/>
        <end position="160"/>
    </location>
</feature>
<dbReference type="InterPro" id="IPR041489">
    <property type="entry name" value="PDZ_6"/>
</dbReference>
<dbReference type="GO" id="GO:0004222">
    <property type="term" value="F:metalloendopeptidase activity"/>
    <property type="evidence" value="ECO:0007669"/>
    <property type="project" value="InterPro"/>
</dbReference>
<dbReference type="CDD" id="cd23081">
    <property type="entry name" value="cpPDZ_EcRseP-like"/>
    <property type="match status" value="1"/>
</dbReference>
<keyword evidence="4 13" id="KW-0645">Protease</keyword>
<keyword evidence="6" id="KW-0378">Hydrolase</keyword>
<dbReference type="SMART" id="SM00228">
    <property type="entry name" value="PDZ"/>
    <property type="match status" value="2"/>
</dbReference>
<evidence type="ECO:0000256" key="2">
    <source>
        <dbReference type="ARBA" id="ARBA00004141"/>
    </source>
</evidence>
<feature type="transmembrane region" description="Helical" evidence="11">
    <location>
        <begin position="94"/>
        <end position="119"/>
    </location>
</feature>
<dbReference type="InterPro" id="IPR036034">
    <property type="entry name" value="PDZ_sf"/>
</dbReference>
<evidence type="ECO:0000256" key="3">
    <source>
        <dbReference type="ARBA" id="ARBA00007931"/>
    </source>
</evidence>
<dbReference type="EMBL" id="FWZT01000001">
    <property type="protein sequence ID" value="SME87756.1"/>
    <property type="molecule type" value="Genomic_DNA"/>
</dbReference>
<dbReference type="Gene3D" id="2.30.42.10">
    <property type="match status" value="2"/>
</dbReference>
<dbReference type="CDD" id="cd06163">
    <property type="entry name" value="S2P-M50_PDZ_RseP-like"/>
    <property type="match status" value="1"/>
</dbReference>
<keyword evidence="8 11" id="KW-1133">Transmembrane helix</keyword>
<dbReference type="GO" id="GO:0016020">
    <property type="term" value="C:membrane"/>
    <property type="evidence" value="ECO:0007669"/>
    <property type="project" value="UniProtKB-SubCell"/>
</dbReference>
<comment type="cofactor">
    <cofactor evidence="1">
        <name>Zn(2+)</name>
        <dbReference type="ChEBI" id="CHEBI:29105"/>
    </cofactor>
</comment>
<evidence type="ECO:0000256" key="5">
    <source>
        <dbReference type="ARBA" id="ARBA00022692"/>
    </source>
</evidence>
<evidence type="ECO:0000256" key="11">
    <source>
        <dbReference type="SAM" id="Phobius"/>
    </source>
</evidence>
<feature type="transmembrane region" description="Helical" evidence="11">
    <location>
        <begin position="470"/>
        <end position="492"/>
    </location>
</feature>
<dbReference type="RefSeq" id="WP_132314851.1">
    <property type="nucleotide sequence ID" value="NZ_FWZT01000001.1"/>
</dbReference>
<protein>
    <submittedName>
        <fullName evidence="13">Regulator of sigma E protease</fullName>
    </submittedName>
</protein>
<evidence type="ECO:0000313" key="14">
    <source>
        <dbReference type="Proteomes" id="UP000192907"/>
    </source>
</evidence>
<proteinExistence type="inferred from homology"/>
<dbReference type="PROSITE" id="PS50106">
    <property type="entry name" value="PDZ"/>
    <property type="match status" value="1"/>
</dbReference>
<dbReference type="SUPFAM" id="SSF50156">
    <property type="entry name" value="PDZ domain-like"/>
    <property type="match status" value="2"/>
</dbReference>
<dbReference type="GO" id="GO:0006508">
    <property type="term" value="P:proteolysis"/>
    <property type="evidence" value="ECO:0007669"/>
    <property type="project" value="UniProtKB-KW"/>
</dbReference>
<keyword evidence="7" id="KW-0862">Zinc</keyword>
<organism evidence="13 14">
    <name type="scientific">Pseudobacteriovorax antillogorgiicola</name>
    <dbReference type="NCBI Taxonomy" id="1513793"/>
    <lineage>
        <taxon>Bacteria</taxon>
        <taxon>Pseudomonadati</taxon>
        <taxon>Bdellovibrionota</taxon>
        <taxon>Oligoflexia</taxon>
        <taxon>Oligoflexales</taxon>
        <taxon>Pseudobacteriovoracaceae</taxon>
        <taxon>Pseudobacteriovorax</taxon>
    </lineage>
</organism>
<comment type="similarity">
    <text evidence="3">Belongs to the peptidase M50B family.</text>
</comment>
<dbReference type="InterPro" id="IPR001478">
    <property type="entry name" value="PDZ"/>
</dbReference>
<dbReference type="InterPro" id="IPR004387">
    <property type="entry name" value="Pept_M50_Zn"/>
</dbReference>
<reference evidence="14" key="1">
    <citation type="submission" date="2017-04" db="EMBL/GenBank/DDBJ databases">
        <authorList>
            <person name="Varghese N."/>
            <person name="Submissions S."/>
        </authorList>
    </citation>
    <scope>NUCLEOTIDE SEQUENCE [LARGE SCALE GENOMIC DNA]</scope>
    <source>
        <strain evidence="14">RKEM611</strain>
    </source>
</reference>
<keyword evidence="5 11" id="KW-0812">Transmembrane</keyword>
<sequence length="556" mass="60463">MEALSNPVVATILFLGILVFVHEAGHFLVGKWCGISVEVFSIGFGPTLISFQRKETSYRISAIPLGGYVKFFGSVRTEDVPEELKGTEFYRAPIWARLATVAAGPIANFLLAIVVFTIIGLHGVKLPPAVVGEIMKGSPADRAGLSFNDQIKEINGEDVKTWKDLQRIVADNPGEKLTFVIERDGAQQEISLVPEEIEDKELARSKGRIGISPTFVPSTLTVTDSNKPIAMAGVQTGFRVEKVRFDDGPEMDAKYWRQLKKLWFAADGAQTMTLMGFRAKQDPRERDDEERALQSIEIDVSQVESLTPENLGVRDSQLTIGVLLEEVESLQPGDAILAWNDQSVDNAFALSEIISENTTPKVALTVLRNGESLVQEVALKPVDVQRAAGKLTLYTLPVMFWGSMEQAEFVEEVYSNPIEALGYGFQETYTLTKTIAGAVVGLFTGDMPLQALGGPIAIAKVASDSVKMGLIAFLHLLAMISINLGLLNLIPIPVLDGGQLLLIGAEGVARKPLPDAAIEGYQKIGFVMVLALIAMATYNDLGRFWASMMKGASSLF</sequence>
<dbReference type="STRING" id="1513793.SAMN06296036_10118"/>
<evidence type="ECO:0000256" key="1">
    <source>
        <dbReference type="ARBA" id="ARBA00001947"/>
    </source>
</evidence>
<evidence type="ECO:0000256" key="7">
    <source>
        <dbReference type="ARBA" id="ARBA00022833"/>
    </source>
</evidence>
<gene>
    <name evidence="13" type="ORF">SAMN06296036_10118</name>
</gene>
<keyword evidence="9" id="KW-0482">Metalloprotease</keyword>
<dbReference type="PANTHER" id="PTHR42837:SF2">
    <property type="entry name" value="MEMBRANE METALLOPROTEASE ARASP2, CHLOROPLASTIC-RELATED"/>
    <property type="match status" value="1"/>
</dbReference>
<evidence type="ECO:0000259" key="12">
    <source>
        <dbReference type="PROSITE" id="PS50106"/>
    </source>
</evidence>
<feature type="transmembrane region" description="Helical" evidence="11">
    <location>
        <begin position="32"/>
        <end position="51"/>
    </location>
</feature>
<dbReference type="PANTHER" id="PTHR42837">
    <property type="entry name" value="REGULATOR OF SIGMA-E PROTEASE RSEP"/>
    <property type="match status" value="1"/>
</dbReference>
<comment type="subcellular location">
    <subcellularLocation>
        <location evidence="2">Membrane</location>
        <topology evidence="2">Multi-pass membrane protein</topology>
    </subcellularLocation>
</comment>
<evidence type="ECO:0000313" key="13">
    <source>
        <dbReference type="EMBL" id="SME87756.1"/>
    </source>
</evidence>
<evidence type="ECO:0000256" key="6">
    <source>
        <dbReference type="ARBA" id="ARBA00022801"/>
    </source>
</evidence>
<evidence type="ECO:0000256" key="9">
    <source>
        <dbReference type="ARBA" id="ARBA00023049"/>
    </source>
</evidence>
<evidence type="ECO:0000256" key="4">
    <source>
        <dbReference type="ARBA" id="ARBA00022670"/>
    </source>
</evidence>
<dbReference type="AlphaFoldDB" id="A0A1Y6B6W6"/>
<dbReference type="Pfam" id="PF17820">
    <property type="entry name" value="PDZ_6"/>
    <property type="match status" value="1"/>
</dbReference>
<dbReference type="InterPro" id="IPR008915">
    <property type="entry name" value="Peptidase_M50"/>
</dbReference>
<evidence type="ECO:0000256" key="8">
    <source>
        <dbReference type="ARBA" id="ARBA00022989"/>
    </source>
</evidence>
<dbReference type="Proteomes" id="UP000192907">
    <property type="component" value="Unassembled WGS sequence"/>
</dbReference>
<name>A0A1Y6B6W6_9BACT</name>
<evidence type="ECO:0000256" key="10">
    <source>
        <dbReference type="ARBA" id="ARBA00023136"/>
    </source>
</evidence>
<dbReference type="OrthoDB" id="5287739at2"/>